<feature type="transmembrane region" description="Helical" evidence="1">
    <location>
        <begin position="52"/>
        <end position="76"/>
    </location>
</feature>
<proteinExistence type="predicted"/>
<dbReference type="AlphaFoldDB" id="A0A1B7LVL3"/>
<name>A0A1B7LVL3_9MICC</name>
<dbReference type="EMBL" id="LXEY01000103">
    <property type="protein sequence ID" value="OAV53916.1"/>
    <property type="molecule type" value="Genomic_DNA"/>
</dbReference>
<organism evidence="2 3">
    <name type="scientific">Enteractinococcus helveticum</name>
    <dbReference type="NCBI Taxonomy" id="1837282"/>
    <lineage>
        <taxon>Bacteria</taxon>
        <taxon>Bacillati</taxon>
        <taxon>Actinomycetota</taxon>
        <taxon>Actinomycetes</taxon>
        <taxon>Micrococcales</taxon>
        <taxon>Micrococcaceae</taxon>
    </lineage>
</organism>
<evidence type="ECO:0008006" key="4">
    <source>
        <dbReference type="Google" id="ProtNLM"/>
    </source>
</evidence>
<dbReference type="Proteomes" id="UP000078292">
    <property type="component" value="Unassembled WGS sequence"/>
</dbReference>
<keyword evidence="3" id="KW-1185">Reference proteome</keyword>
<protein>
    <recommendedName>
        <fullName evidence="4">DUF2975 domain-containing protein</fullName>
    </recommendedName>
</protein>
<keyword evidence="1" id="KW-1133">Transmembrane helix</keyword>
<keyword evidence="1" id="KW-0472">Membrane</keyword>
<comment type="caution">
    <text evidence="2">The sequence shown here is derived from an EMBL/GenBank/DDBJ whole genome shotgun (WGS) entry which is preliminary data.</text>
</comment>
<evidence type="ECO:0000313" key="3">
    <source>
        <dbReference type="Proteomes" id="UP000078292"/>
    </source>
</evidence>
<gene>
    <name evidence="2" type="ORF">A6F49_00565</name>
</gene>
<dbReference type="Pfam" id="PF11188">
    <property type="entry name" value="DUF2975"/>
    <property type="match status" value="1"/>
</dbReference>
<dbReference type="OrthoDB" id="3240470at2"/>
<sequence>MINRTVVAVLRILLIGALAATIILQVIGLPWLSGVMAQDYPAEAYMRWPILVLAILGLGCVEVGIICTLRLISFTLRDEVFSRRALRWVDGIIGAFLAGALVCLATIVYQSFTVGGPPGWMLVLLSGVLGGIGLALLMVVMRSLLLQATSLRTELATVI</sequence>
<accession>A0A1B7LVL3</accession>
<feature type="transmembrane region" description="Helical" evidence="1">
    <location>
        <begin position="12"/>
        <end position="32"/>
    </location>
</feature>
<evidence type="ECO:0000256" key="1">
    <source>
        <dbReference type="SAM" id="Phobius"/>
    </source>
</evidence>
<evidence type="ECO:0000313" key="2">
    <source>
        <dbReference type="EMBL" id="OAV53916.1"/>
    </source>
</evidence>
<dbReference type="InterPro" id="IPR021354">
    <property type="entry name" value="DUF2975"/>
</dbReference>
<dbReference type="STRING" id="1837282.A6F49_00565"/>
<feature type="transmembrane region" description="Helical" evidence="1">
    <location>
        <begin position="88"/>
        <end position="109"/>
    </location>
</feature>
<keyword evidence="1" id="KW-0812">Transmembrane</keyword>
<feature type="transmembrane region" description="Helical" evidence="1">
    <location>
        <begin position="121"/>
        <end position="145"/>
    </location>
</feature>
<reference evidence="2 3" key="1">
    <citation type="submission" date="2016-04" db="EMBL/GenBank/DDBJ databases">
        <title>First whole genome shotgun sequence of the bacterium Enteractinococcus sp. strain UASWS1574.</title>
        <authorList>
            <person name="Crovadore J."/>
            <person name="Chablais R."/>
            <person name="Lefort F."/>
        </authorList>
    </citation>
    <scope>NUCLEOTIDE SEQUENCE [LARGE SCALE GENOMIC DNA]</scope>
    <source>
        <strain evidence="2 3">UASWS1574</strain>
    </source>
</reference>
<dbReference type="RefSeq" id="WP_043055351.1">
    <property type="nucleotide sequence ID" value="NZ_LXEY01000103.1"/>
</dbReference>